<dbReference type="Gene3D" id="2.60.120.330">
    <property type="entry name" value="B-lactam Antibiotic, Isopenicillin N Synthase, Chain"/>
    <property type="match status" value="1"/>
</dbReference>
<dbReference type="InterPro" id="IPR005123">
    <property type="entry name" value="Oxoglu/Fe-dep_dioxygenase_dom"/>
</dbReference>
<dbReference type="Pfam" id="PF14226">
    <property type="entry name" value="DIOX_N"/>
    <property type="match status" value="1"/>
</dbReference>
<reference evidence="4" key="2">
    <citation type="journal article" date="2023" name="IMA Fungus">
        <title>Comparative genomic study of the Penicillium genus elucidates a diverse pangenome and 15 lateral gene transfer events.</title>
        <authorList>
            <person name="Petersen C."/>
            <person name="Sorensen T."/>
            <person name="Nielsen M.R."/>
            <person name="Sondergaard T.E."/>
            <person name="Sorensen J.L."/>
            <person name="Fitzpatrick D.A."/>
            <person name="Frisvad J.C."/>
            <person name="Nielsen K.L."/>
        </authorList>
    </citation>
    <scope>NUCLEOTIDE SEQUENCE</scope>
    <source>
        <strain evidence="4">IBT 16125</strain>
    </source>
</reference>
<dbReference type="PANTHER" id="PTHR47990">
    <property type="entry name" value="2-OXOGLUTARATE (2OG) AND FE(II)-DEPENDENT OXYGENASE SUPERFAMILY PROTEIN-RELATED"/>
    <property type="match status" value="1"/>
</dbReference>
<evidence type="ECO:0000313" key="5">
    <source>
        <dbReference type="Proteomes" id="UP001213681"/>
    </source>
</evidence>
<dbReference type="GO" id="GO:0046872">
    <property type="term" value="F:metal ion binding"/>
    <property type="evidence" value="ECO:0007669"/>
    <property type="project" value="UniProtKB-KW"/>
</dbReference>
<feature type="domain" description="Fe2OG dioxygenase" evidence="3">
    <location>
        <begin position="185"/>
        <end position="294"/>
    </location>
</feature>
<dbReference type="InterPro" id="IPR050231">
    <property type="entry name" value="Iron_ascorbate_oxido_reductase"/>
</dbReference>
<gene>
    <name evidence="4" type="ORF">N7458_001237</name>
</gene>
<protein>
    <submittedName>
        <fullName evidence="4">Oxidoreductase2OG-Fe(II) oxygenase family</fullName>
    </submittedName>
</protein>
<keyword evidence="2" id="KW-0560">Oxidoreductase</keyword>
<keyword evidence="2" id="KW-0479">Metal-binding</keyword>
<organism evidence="4 5">
    <name type="scientific">Penicillium daleae</name>
    <dbReference type="NCBI Taxonomy" id="63821"/>
    <lineage>
        <taxon>Eukaryota</taxon>
        <taxon>Fungi</taxon>
        <taxon>Dikarya</taxon>
        <taxon>Ascomycota</taxon>
        <taxon>Pezizomycotina</taxon>
        <taxon>Eurotiomycetes</taxon>
        <taxon>Eurotiomycetidae</taxon>
        <taxon>Eurotiales</taxon>
        <taxon>Aspergillaceae</taxon>
        <taxon>Penicillium</taxon>
    </lineage>
</organism>
<name>A0AAD6G5K8_9EURO</name>
<dbReference type="EMBL" id="JAPVEA010000002">
    <property type="protein sequence ID" value="KAJ5459685.1"/>
    <property type="molecule type" value="Genomic_DNA"/>
</dbReference>
<comment type="similarity">
    <text evidence="1 2">Belongs to the iron/ascorbate-dependent oxidoreductase family.</text>
</comment>
<dbReference type="SUPFAM" id="SSF51197">
    <property type="entry name" value="Clavaminate synthase-like"/>
    <property type="match status" value="1"/>
</dbReference>
<evidence type="ECO:0000256" key="2">
    <source>
        <dbReference type="RuleBase" id="RU003682"/>
    </source>
</evidence>
<dbReference type="InterPro" id="IPR027443">
    <property type="entry name" value="IPNS-like_sf"/>
</dbReference>
<accession>A0AAD6G5K8</accession>
<reference evidence="4" key="1">
    <citation type="submission" date="2022-12" db="EMBL/GenBank/DDBJ databases">
        <authorList>
            <person name="Petersen C."/>
        </authorList>
    </citation>
    <scope>NUCLEOTIDE SEQUENCE</scope>
    <source>
        <strain evidence="4">IBT 16125</strain>
    </source>
</reference>
<evidence type="ECO:0000259" key="3">
    <source>
        <dbReference type="PROSITE" id="PS51471"/>
    </source>
</evidence>
<keyword evidence="5" id="KW-1185">Reference proteome</keyword>
<dbReference type="PROSITE" id="PS51471">
    <property type="entry name" value="FE2OG_OXY"/>
    <property type="match status" value="1"/>
</dbReference>
<dbReference type="GeneID" id="81594863"/>
<dbReference type="GO" id="GO:0016491">
    <property type="term" value="F:oxidoreductase activity"/>
    <property type="evidence" value="ECO:0007669"/>
    <property type="project" value="UniProtKB-KW"/>
</dbReference>
<dbReference type="GO" id="GO:0044283">
    <property type="term" value="P:small molecule biosynthetic process"/>
    <property type="evidence" value="ECO:0007669"/>
    <property type="project" value="UniProtKB-ARBA"/>
</dbReference>
<comment type="caution">
    <text evidence="4">The sequence shown here is derived from an EMBL/GenBank/DDBJ whole genome shotgun (WGS) entry which is preliminary data.</text>
</comment>
<dbReference type="InterPro" id="IPR044861">
    <property type="entry name" value="IPNS-like_FE2OG_OXY"/>
</dbReference>
<evidence type="ECO:0000313" key="4">
    <source>
        <dbReference type="EMBL" id="KAJ5459685.1"/>
    </source>
</evidence>
<dbReference type="Proteomes" id="UP001213681">
    <property type="component" value="Unassembled WGS sequence"/>
</dbReference>
<proteinExistence type="inferred from homology"/>
<dbReference type="AlphaFoldDB" id="A0AAD6G5K8"/>
<evidence type="ECO:0000256" key="1">
    <source>
        <dbReference type="ARBA" id="ARBA00008056"/>
    </source>
</evidence>
<dbReference type="RefSeq" id="XP_056768727.1">
    <property type="nucleotide sequence ID" value="XM_056904620.1"/>
</dbReference>
<dbReference type="Pfam" id="PF03171">
    <property type="entry name" value="2OG-FeII_Oxy"/>
    <property type="match status" value="1"/>
</dbReference>
<dbReference type="InterPro" id="IPR026992">
    <property type="entry name" value="DIOX_N"/>
</dbReference>
<keyword evidence="2" id="KW-0408">Iron</keyword>
<sequence>MPNSHYFDQNPPFPEDVPVLEIPRISFQQLQNANHASSVSMFEACREYGFFLLDLNHSDEGATLLQDAEKMFELITETFALGSETLEKYAYDPPRDLTGYKATGKLKTDDGKLDLMEMYTINQDDIVGNRQARKNADSIEIRRNDIEQFMRHSHAIVAAVQSRLDEQLGIRSGTLSSLNTLEETSDTSVRLLRSQPTPELQDSSITLGGHTDIGTMTLLFNVIGGLQVLPAGNENVLGNWRYIRPRPGCAIINVGDTTVEWTGGLLRSSLHRVIRAPGEQGTVPRQSVAYLVRPCHSASMSRLRGGIIPPLKEGEADETRPVSDWAAWRSKQIISGELKPQTRGGNPIVQG</sequence>